<name>A0ABR9D0G1_9GAMM</name>
<dbReference type="Proteomes" id="UP000652176">
    <property type="component" value="Unassembled WGS sequence"/>
</dbReference>
<comment type="catalytic activity">
    <reaction evidence="1">
        <text>ATP + protein L-histidine = ADP + protein N-phospho-L-histidine.</text>
        <dbReference type="EC" id="2.7.13.3"/>
    </reaction>
</comment>
<dbReference type="InterPro" id="IPR004358">
    <property type="entry name" value="Sig_transdc_His_kin-like_C"/>
</dbReference>
<evidence type="ECO:0000256" key="1">
    <source>
        <dbReference type="ARBA" id="ARBA00000085"/>
    </source>
</evidence>
<dbReference type="Pfam" id="PF02518">
    <property type="entry name" value="HATPase_c"/>
    <property type="match status" value="1"/>
</dbReference>
<comment type="caution">
    <text evidence="11">The sequence shown here is derived from an EMBL/GenBank/DDBJ whole genome shotgun (WGS) entry which is preliminary data.</text>
</comment>
<protein>
    <recommendedName>
        <fullName evidence="3">histidine kinase</fullName>
        <ecNumber evidence="3">2.7.13.3</ecNumber>
    </recommendedName>
</protein>
<keyword evidence="5" id="KW-0808">Transferase</keyword>
<dbReference type="SUPFAM" id="SSF47384">
    <property type="entry name" value="Homodimeric domain of signal transducing histidine kinase"/>
    <property type="match status" value="1"/>
</dbReference>
<keyword evidence="9" id="KW-0472">Membrane</keyword>
<dbReference type="EC" id="2.7.13.3" evidence="3"/>
<dbReference type="InterPro" id="IPR050428">
    <property type="entry name" value="TCS_sensor_his_kinase"/>
</dbReference>
<feature type="domain" description="Histidine kinase" evidence="10">
    <location>
        <begin position="240"/>
        <end position="440"/>
    </location>
</feature>
<keyword evidence="6" id="KW-0812">Transmembrane</keyword>
<dbReference type="PANTHER" id="PTHR45436">
    <property type="entry name" value="SENSOR HISTIDINE KINASE YKOH"/>
    <property type="match status" value="1"/>
</dbReference>
<dbReference type="InterPro" id="IPR005467">
    <property type="entry name" value="His_kinase_dom"/>
</dbReference>
<dbReference type="EMBL" id="JACXSS010000001">
    <property type="protein sequence ID" value="MBD9356615.1"/>
    <property type="molecule type" value="Genomic_DNA"/>
</dbReference>
<evidence type="ECO:0000256" key="3">
    <source>
        <dbReference type="ARBA" id="ARBA00012438"/>
    </source>
</evidence>
<evidence type="ECO:0000256" key="2">
    <source>
        <dbReference type="ARBA" id="ARBA00004370"/>
    </source>
</evidence>
<organism evidence="11 12">
    <name type="scientific">Methylomonas albis</name>
    <dbReference type="NCBI Taxonomy" id="1854563"/>
    <lineage>
        <taxon>Bacteria</taxon>
        <taxon>Pseudomonadati</taxon>
        <taxon>Pseudomonadota</taxon>
        <taxon>Gammaproteobacteria</taxon>
        <taxon>Methylococcales</taxon>
        <taxon>Methylococcaceae</taxon>
        <taxon>Methylomonas</taxon>
    </lineage>
</organism>
<keyword evidence="12" id="KW-1185">Reference proteome</keyword>
<comment type="subcellular location">
    <subcellularLocation>
        <location evidence="2">Membrane</location>
    </subcellularLocation>
</comment>
<evidence type="ECO:0000259" key="10">
    <source>
        <dbReference type="PROSITE" id="PS50109"/>
    </source>
</evidence>
<evidence type="ECO:0000256" key="4">
    <source>
        <dbReference type="ARBA" id="ARBA00022553"/>
    </source>
</evidence>
<dbReference type="InterPro" id="IPR036890">
    <property type="entry name" value="HATPase_C_sf"/>
</dbReference>
<sequence>MMSLRQRLNRGLVIILSVVFVGHWLAADWVIRAVAEKQMLTRLQHDGDSLIDTLKLAADGQMMFDSSHAGTVYGQAYSGHYFVIEFDGQTYYSKSLQALVLPFAAVPPGTVKQFHYANGPQQQPLLVLSRGLERFGHVISISIGEDLTDMGQDIDQIRLAYLALTAMVLLIAIALQSNDVRRSLSSLQAARDELALIASGRQQQIQARVPLEIKPLVKEVNRLLVLVERRLHQSRTAIGNLAHALKTPLAMLFRLAEHPQLDAQPELRQQLQQQTQAIHQRIERELKRARISGNTHTASAFNPRQELTAMAMLLHNIYNDKGLMIQVNAPDQLIHFDREDMLELTGNLLDNACKWANRHVVVNVEIRQGMMISVEDDGPGCAEQDMLQLSQRGLRLDEAVQGHGLGLAIVRDIAEFYGGTLMIVRSQALGGLLVNVRFPL</sequence>
<dbReference type="GO" id="GO:0016301">
    <property type="term" value="F:kinase activity"/>
    <property type="evidence" value="ECO:0007669"/>
    <property type="project" value="UniProtKB-KW"/>
</dbReference>
<gene>
    <name evidence="11" type="ORF">IE877_12085</name>
</gene>
<dbReference type="InterPro" id="IPR003594">
    <property type="entry name" value="HATPase_dom"/>
</dbReference>
<proteinExistence type="predicted"/>
<evidence type="ECO:0000256" key="8">
    <source>
        <dbReference type="ARBA" id="ARBA00022989"/>
    </source>
</evidence>
<evidence type="ECO:0000256" key="6">
    <source>
        <dbReference type="ARBA" id="ARBA00022692"/>
    </source>
</evidence>
<dbReference type="PRINTS" id="PR00344">
    <property type="entry name" value="BCTRLSENSOR"/>
</dbReference>
<dbReference type="InterPro" id="IPR036097">
    <property type="entry name" value="HisK_dim/P_sf"/>
</dbReference>
<evidence type="ECO:0000256" key="5">
    <source>
        <dbReference type="ARBA" id="ARBA00022679"/>
    </source>
</evidence>
<evidence type="ECO:0000256" key="7">
    <source>
        <dbReference type="ARBA" id="ARBA00022777"/>
    </source>
</evidence>
<reference evidence="11 12" key="1">
    <citation type="submission" date="2020-09" db="EMBL/GenBank/DDBJ databases">
        <title>Methylomonas albis sp. nov. and Methylomonas fluvii sp. nov.: Two cold-adapted methanotrophs from the River Elbe and an amended description of Methylovulum psychrotolerans strain Eb1.</title>
        <authorList>
            <person name="Bussmann I.K."/>
            <person name="Klings K.-W."/>
            <person name="Warnstedt J."/>
            <person name="Hoppert M."/>
            <person name="Saborowski A."/>
            <person name="Horn F."/>
            <person name="Liebner S."/>
        </authorList>
    </citation>
    <scope>NUCLEOTIDE SEQUENCE [LARGE SCALE GENOMIC DNA]</scope>
    <source>
        <strain evidence="11 12">EbA</strain>
    </source>
</reference>
<dbReference type="PANTHER" id="PTHR45436:SF5">
    <property type="entry name" value="SENSOR HISTIDINE KINASE TRCS"/>
    <property type="match status" value="1"/>
</dbReference>
<keyword evidence="4" id="KW-0597">Phosphoprotein</keyword>
<keyword evidence="7 11" id="KW-0418">Kinase</keyword>
<dbReference type="Gene3D" id="3.30.565.10">
    <property type="entry name" value="Histidine kinase-like ATPase, C-terminal domain"/>
    <property type="match status" value="1"/>
</dbReference>
<dbReference type="RefSeq" id="WP_192374950.1">
    <property type="nucleotide sequence ID" value="NZ_CAJHIV010000001.1"/>
</dbReference>
<dbReference type="SMART" id="SM00387">
    <property type="entry name" value="HATPase_c"/>
    <property type="match status" value="1"/>
</dbReference>
<evidence type="ECO:0000313" key="11">
    <source>
        <dbReference type="EMBL" id="MBD9356615.1"/>
    </source>
</evidence>
<keyword evidence="8" id="KW-1133">Transmembrane helix</keyword>
<accession>A0ABR9D0G1</accession>
<dbReference type="PROSITE" id="PS50109">
    <property type="entry name" value="HIS_KIN"/>
    <property type="match status" value="1"/>
</dbReference>
<evidence type="ECO:0000256" key="9">
    <source>
        <dbReference type="ARBA" id="ARBA00023136"/>
    </source>
</evidence>
<evidence type="ECO:0000313" key="12">
    <source>
        <dbReference type="Proteomes" id="UP000652176"/>
    </source>
</evidence>
<dbReference type="SUPFAM" id="SSF55874">
    <property type="entry name" value="ATPase domain of HSP90 chaperone/DNA topoisomerase II/histidine kinase"/>
    <property type="match status" value="1"/>
</dbReference>